<evidence type="ECO:0000256" key="1">
    <source>
        <dbReference type="SAM" id="MobiDB-lite"/>
    </source>
</evidence>
<organism evidence="2 3">
    <name type="scientific">Gossypium arboreum</name>
    <name type="common">Tree cotton</name>
    <name type="synonym">Gossypium nanking</name>
    <dbReference type="NCBI Taxonomy" id="29729"/>
    <lineage>
        <taxon>Eukaryota</taxon>
        <taxon>Viridiplantae</taxon>
        <taxon>Streptophyta</taxon>
        <taxon>Embryophyta</taxon>
        <taxon>Tracheophyta</taxon>
        <taxon>Spermatophyta</taxon>
        <taxon>Magnoliopsida</taxon>
        <taxon>eudicotyledons</taxon>
        <taxon>Gunneridae</taxon>
        <taxon>Pentapetalae</taxon>
        <taxon>rosids</taxon>
        <taxon>malvids</taxon>
        <taxon>Malvales</taxon>
        <taxon>Malvaceae</taxon>
        <taxon>Malvoideae</taxon>
        <taxon>Gossypium</taxon>
    </lineage>
</organism>
<sequence>MLKREHSNEEPIDVSSDKVEPKTLRENSEQGKVTEEEPETTKAVNIEGEEEEQNETTPTPVPQKDNAKSIPPSPIESMSEQDHEINLIIDKVIESDK</sequence>
<name>A0ABR0PDM0_GOSAR</name>
<comment type="caution">
    <text evidence="2">The sequence shown here is derived from an EMBL/GenBank/DDBJ whole genome shotgun (WGS) entry which is preliminary data.</text>
</comment>
<keyword evidence="3" id="KW-1185">Reference proteome</keyword>
<feature type="region of interest" description="Disordered" evidence="1">
    <location>
        <begin position="1"/>
        <end position="84"/>
    </location>
</feature>
<evidence type="ECO:0000313" key="3">
    <source>
        <dbReference type="Proteomes" id="UP001358586"/>
    </source>
</evidence>
<accession>A0ABR0PDM0</accession>
<dbReference type="Proteomes" id="UP001358586">
    <property type="component" value="Chromosome 7"/>
</dbReference>
<gene>
    <name evidence="2" type="ORF">PVK06_024299</name>
</gene>
<evidence type="ECO:0000313" key="2">
    <source>
        <dbReference type="EMBL" id="KAK5819317.1"/>
    </source>
</evidence>
<proteinExistence type="predicted"/>
<protein>
    <submittedName>
        <fullName evidence="2">Uncharacterized protein</fullName>
    </submittedName>
</protein>
<feature type="compositionally biased region" description="Basic and acidic residues" evidence="1">
    <location>
        <begin position="1"/>
        <end position="35"/>
    </location>
</feature>
<reference evidence="2 3" key="1">
    <citation type="submission" date="2023-03" db="EMBL/GenBank/DDBJ databases">
        <title>WGS of Gossypium arboreum.</title>
        <authorList>
            <person name="Yu D."/>
        </authorList>
    </citation>
    <scope>NUCLEOTIDE SEQUENCE [LARGE SCALE GENOMIC DNA]</scope>
    <source>
        <tissue evidence="2">Leaf</tissue>
    </source>
</reference>
<dbReference type="EMBL" id="JARKNE010000007">
    <property type="protein sequence ID" value="KAK5819317.1"/>
    <property type="molecule type" value="Genomic_DNA"/>
</dbReference>